<evidence type="ECO:0000313" key="2">
    <source>
        <dbReference type="WBParaSite" id="PS1159_v2.g12880.t1"/>
    </source>
</evidence>
<dbReference type="Proteomes" id="UP000887580">
    <property type="component" value="Unplaced"/>
</dbReference>
<evidence type="ECO:0000313" key="1">
    <source>
        <dbReference type="Proteomes" id="UP000887580"/>
    </source>
</evidence>
<sequence length="148" mass="16406">MFLHLFGLSIFFTLTSSAIIGKCNTDTIPPKEIISLLDSGNLTNACINQDPRIHYCVPFCMNDTLQMALIEAALKSNGNTKFAAILSHGIFNDPESWAFTVLNINLNANPEAHLVIQSFFDQSWCSVYIGMKTNGPPYLFEMQAAKIL</sequence>
<dbReference type="WBParaSite" id="PS1159_v2.g12880.t1">
    <property type="protein sequence ID" value="PS1159_v2.g12880.t1"/>
    <property type="gene ID" value="PS1159_v2.g12880"/>
</dbReference>
<organism evidence="1 2">
    <name type="scientific">Panagrolaimus sp. PS1159</name>
    <dbReference type="NCBI Taxonomy" id="55785"/>
    <lineage>
        <taxon>Eukaryota</taxon>
        <taxon>Metazoa</taxon>
        <taxon>Ecdysozoa</taxon>
        <taxon>Nematoda</taxon>
        <taxon>Chromadorea</taxon>
        <taxon>Rhabditida</taxon>
        <taxon>Tylenchina</taxon>
        <taxon>Panagrolaimomorpha</taxon>
        <taxon>Panagrolaimoidea</taxon>
        <taxon>Panagrolaimidae</taxon>
        <taxon>Panagrolaimus</taxon>
    </lineage>
</organism>
<reference evidence="2" key="1">
    <citation type="submission" date="2022-11" db="UniProtKB">
        <authorList>
            <consortium name="WormBaseParasite"/>
        </authorList>
    </citation>
    <scope>IDENTIFICATION</scope>
</reference>
<accession>A0AC35F3U0</accession>
<protein>
    <submittedName>
        <fullName evidence="2">Uncharacterized protein</fullName>
    </submittedName>
</protein>
<proteinExistence type="predicted"/>
<name>A0AC35F3U0_9BILA</name>